<dbReference type="Proteomes" id="UP001143981">
    <property type="component" value="Unassembled WGS sequence"/>
</dbReference>
<dbReference type="InterPro" id="IPR036322">
    <property type="entry name" value="WD40_repeat_dom_sf"/>
</dbReference>
<feature type="domain" description="NUC153" evidence="7">
    <location>
        <begin position="316"/>
        <end position="342"/>
    </location>
</feature>
<dbReference type="OrthoDB" id="273340at2759"/>
<evidence type="ECO:0000313" key="11">
    <source>
        <dbReference type="Proteomes" id="UP001143981"/>
    </source>
</evidence>
<gene>
    <name evidence="10" type="primary">ENP2_2</name>
    <name evidence="10" type="ORF">LPJ61_006772</name>
</gene>
<comment type="caution">
    <text evidence="10">The sequence shown here is derived from an EMBL/GenBank/DDBJ whole genome shotgun (WGS) entry which is preliminary data.</text>
</comment>
<dbReference type="SUPFAM" id="SSF50978">
    <property type="entry name" value="WD40 repeat-like"/>
    <property type="match status" value="1"/>
</dbReference>
<evidence type="ECO:0000256" key="5">
    <source>
        <dbReference type="ARBA" id="ARBA00023242"/>
    </source>
</evidence>
<dbReference type="Pfam" id="PF23097">
    <property type="entry name" value="NOL10_2nd"/>
    <property type="match status" value="1"/>
</dbReference>
<dbReference type="InterPro" id="IPR056551">
    <property type="entry name" value="Beta-prop_NOL10_N"/>
</dbReference>
<feature type="region of interest" description="Disordered" evidence="6">
    <location>
        <begin position="265"/>
        <end position="309"/>
    </location>
</feature>
<keyword evidence="4" id="KW-0677">Repeat</keyword>
<accession>A0A9W7XPF1</accession>
<evidence type="ECO:0000259" key="8">
    <source>
        <dbReference type="Pfam" id="PF23097"/>
    </source>
</evidence>
<keyword evidence="3" id="KW-0853">WD repeat</keyword>
<evidence type="ECO:0000259" key="9">
    <source>
        <dbReference type="Pfam" id="PF23098"/>
    </source>
</evidence>
<keyword evidence="5" id="KW-0539">Nucleus</keyword>
<comment type="similarity">
    <text evidence="2">Belongs to the WD repeat NOL10/ENP2 family.</text>
</comment>
<feature type="compositionally biased region" description="Acidic residues" evidence="6">
    <location>
        <begin position="272"/>
        <end position="289"/>
    </location>
</feature>
<organism evidence="10 11">
    <name type="scientific">Coemansia biformis</name>
    <dbReference type="NCBI Taxonomy" id="1286918"/>
    <lineage>
        <taxon>Eukaryota</taxon>
        <taxon>Fungi</taxon>
        <taxon>Fungi incertae sedis</taxon>
        <taxon>Zoopagomycota</taxon>
        <taxon>Kickxellomycotina</taxon>
        <taxon>Kickxellomycetes</taxon>
        <taxon>Kickxellales</taxon>
        <taxon>Kickxellaceae</taxon>
        <taxon>Coemansia</taxon>
    </lineage>
</organism>
<keyword evidence="11" id="KW-1185">Reference proteome</keyword>
<reference evidence="10" key="1">
    <citation type="submission" date="2022-07" db="EMBL/GenBank/DDBJ databases">
        <title>Phylogenomic reconstructions and comparative analyses of Kickxellomycotina fungi.</title>
        <authorList>
            <person name="Reynolds N.K."/>
            <person name="Stajich J.E."/>
            <person name="Barry K."/>
            <person name="Grigoriev I.V."/>
            <person name="Crous P."/>
            <person name="Smith M.E."/>
        </authorList>
    </citation>
    <scope>NUCLEOTIDE SEQUENCE</scope>
    <source>
        <strain evidence="10">BCRC 34381</strain>
    </source>
</reference>
<dbReference type="PANTHER" id="PTHR14927">
    <property type="entry name" value="NUCLEOLAR PROTEIN 10"/>
    <property type="match status" value="1"/>
</dbReference>
<dbReference type="InterPro" id="IPR015943">
    <property type="entry name" value="WD40/YVTN_repeat-like_dom_sf"/>
</dbReference>
<dbReference type="GO" id="GO:0000462">
    <property type="term" value="P:maturation of SSU-rRNA from tricistronic rRNA transcript (SSU-rRNA, 5.8S rRNA, LSU-rRNA)"/>
    <property type="evidence" value="ECO:0007669"/>
    <property type="project" value="TreeGrafter"/>
</dbReference>
<evidence type="ECO:0000256" key="2">
    <source>
        <dbReference type="ARBA" id="ARBA00005264"/>
    </source>
</evidence>
<evidence type="ECO:0000256" key="6">
    <source>
        <dbReference type="SAM" id="MobiDB-lite"/>
    </source>
</evidence>
<dbReference type="Gene3D" id="2.130.10.10">
    <property type="entry name" value="YVTN repeat-like/Quinoprotein amine dehydrogenase"/>
    <property type="match status" value="1"/>
</dbReference>
<dbReference type="Pfam" id="PF23098">
    <property type="entry name" value="Beta-prop_NOL10_N"/>
    <property type="match status" value="1"/>
</dbReference>
<dbReference type="AlphaFoldDB" id="A0A9W7XPF1"/>
<feature type="non-terminal residue" evidence="10">
    <location>
        <position position="1"/>
    </location>
</feature>
<feature type="domain" description="Nucleolar protein 10-like N-terminal" evidence="9">
    <location>
        <begin position="27"/>
        <end position="164"/>
    </location>
</feature>
<comment type="subcellular location">
    <subcellularLocation>
        <location evidence="1">Nucleus</location>
        <location evidence="1">Nucleolus</location>
    </subcellularLocation>
</comment>
<evidence type="ECO:0000256" key="4">
    <source>
        <dbReference type="ARBA" id="ARBA00022737"/>
    </source>
</evidence>
<dbReference type="InterPro" id="IPR012580">
    <property type="entry name" value="NUC153"/>
</dbReference>
<dbReference type="InterPro" id="IPR040382">
    <property type="entry name" value="NOL10/Enp2"/>
</dbReference>
<feature type="compositionally biased region" description="Acidic residues" evidence="6">
    <location>
        <begin position="375"/>
        <end position="391"/>
    </location>
</feature>
<dbReference type="InterPro" id="IPR056550">
    <property type="entry name" value="NOL10_2nd"/>
</dbReference>
<feature type="region of interest" description="Disordered" evidence="6">
    <location>
        <begin position="325"/>
        <end position="391"/>
    </location>
</feature>
<evidence type="ECO:0000256" key="1">
    <source>
        <dbReference type="ARBA" id="ARBA00004604"/>
    </source>
</evidence>
<proteinExistence type="inferred from homology"/>
<evidence type="ECO:0000256" key="3">
    <source>
        <dbReference type="ARBA" id="ARBA00022574"/>
    </source>
</evidence>
<name>A0A9W7XPF1_9FUNG</name>
<dbReference type="GO" id="GO:0030686">
    <property type="term" value="C:90S preribosome"/>
    <property type="evidence" value="ECO:0007669"/>
    <property type="project" value="TreeGrafter"/>
</dbReference>
<dbReference type="GO" id="GO:0032040">
    <property type="term" value="C:small-subunit processome"/>
    <property type="evidence" value="ECO:0007669"/>
    <property type="project" value="TreeGrafter"/>
</dbReference>
<feature type="compositionally biased region" description="Basic residues" evidence="6">
    <location>
        <begin position="295"/>
        <end position="304"/>
    </location>
</feature>
<sequence>PTITNIMQPVGGTRGGFEVTAMEFRQDGLGTAIGTSSGHVLLYDLRQGRPWQVKDQQYGLPIRTVQWVESVRNAYSSDVADVDGAKILSADARVIKLWGVNSGRAFTSIEPPGDINDVCRMPGSGLLFVAGESADIHTYFIPQLGPAPRWAHFLESLTEEMEQRPQQTIYDDYKFVVRRELESLGLAHLIGSPVLKPYMHGFFVDLRLYERAKAIANPFAYEEYRVQRVKEKLDAARESRIRATAKLPKVNRALAARLLQMQKGVPTKAAAAEDDDDDAHEDGSDSEDAGEAKRAGGRQRKKAKVRAETATAVLGDSRFKDMFANPEFEVDEEEDEFKQLHAGVKRQRQQQAAGRHADDSSEDEDTGLRTAEPLQDSDDETSAGSDDEYFK</sequence>
<evidence type="ECO:0000313" key="10">
    <source>
        <dbReference type="EMBL" id="KAJ1718184.1"/>
    </source>
</evidence>
<feature type="domain" description="Nucleolar protein 10-like second" evidence="8">
    <location>
        <begin position="169"/>
        <end position="217"/>
    </location>
</feature>
<protein>
    <submittedName>
        <fullName evidence="10">Small ribosomal subunit biogenesis</fullName>
    </submittedName>
</protein>
<evidence type="ECO:0000259" key="7">
    <source>
        <dbReference type="Pfam" id="PF08159"/>
    </source>
</evidence>
<dbReference type="PANTHER" id="PTHR14927:SF0">
    <property type="entry name" value="NUCLEOLAR PROTEIN 10"/>
    <property type="match status" value="1"/>
</dbReference>
<dbReference type="EMBL" id="JANBOI010003699">
    <property type="protein sequence ID" value="KAJ1718184.1"/>
    <property type="molecule type" value="Genomic_DNA"/>
</dbReference>
<dbReference type="Pfam" id="PF08159">
    <property type="entry name" value="NUC153"/>
    <property type="match status" value="1"/>
</dbReference>